<feature type="region of interest" description="Disordered" evidence="1">
    <location>
        <begin position="186"/>
        <end position="218"/>
    </location>
</feature>
<dbReference type="Gene3D" id="1.25.40.80">
    <property type="match status" value="1"/>
</dbReference>
<accession>A0A3A6Q7M7</accession>
<dbReference type="Pfam" id="PF04244">
    <property type="entry name" value="DPRP"/>
    <property type="match status" value="1"/>
</dbReference>
<protein>
    <submittedName>
        <fullName evidence="2">Cryptochrome/photolyase family protein</fullName>
    </submittedName>
</protein>
<dbReference type="EMBL" id="QMDW01000004">
    <property type="protein sequence ID" value="RJX50874.1"/>
    <property type="molecule type" value="Genomic_DNA"/>
</dbReference>
<dbReference type="GO" id="GO:0016829">
    <property type="term" value="F:lyase activity"/>
    <property type="evidence" value="ECO:0007669"/>
    <property type="project" value="UniProtKB-KW"/>
</dbReference>
<comment type="caution">
    <text evidence="2">The sequence shown here is derived from an EMBL/GenBank/DDBJ whole genome shotgun (WGS) entry which is preliminary data.</text>
</comment>
<dbReference type="PANTHER" id="PTHR38657">
    <property type="entry name" value="SLR1343 PROTEIN"/>
    <property type="match status" value="1"/>
</dbReference>
<reference evidence="2 3" key="1">
    <citation type="submission" date="2018-06" db="EMBL/GenBank/DDBJ databases">
        <title>Halonotius sp. F13-13 a new haloarchaeeon isolated from a solar saltern from Isla Cristina, Huelva, Spain.</title>
        <authorList>
            <person name="Duran-Viseras A."/>
            <person name="Sanchez-Porro C."/>
            <person name="Ventosa A."/>
        </authorList>
    </citation>
    <scope>NUCLEOTIDE SEQUENCE [LARGE SCALE GENOMIC DNA]</scope>
    <source>
        <strain evidence="2 3">CECT 7525</strain>
    </source>
</reference>
<organism evidence="2 3">
    <name type="scientific">Halonotius pteroides</name>
    <dbReference type="NCBI Taxonomy" id="268735"/>
    <lineage>
        <taxon>Archaea</taxon>
        <taxon>Methanobacteriati</taxon>
        <taxon>Methanobacteriota</taxon>
        <taxon>Stenosarchaea group</taxon>
        <taxon>Halobacteria</taxon>
        <taxon>Halobacteriales</taxon>
        <taxon>Haloferacaceae</taxon>
        <taxon>Halonotius</taxon>
    </lineage>
</organism>
<evidence type="ECO:0000313" key="3">
    <source>
        <dbReference type="Proteomes" id="UP000281564"/>
    </source>
</evidence>
<name>A0A3A6Q7M7_9EURY</name>
<dbReference type="InterPro" id="IPR014729">
    <property type="entry name" value="Rossmann-like_a/b/a_fold"/>
</dbReference>
<dbReference type="Gene3D" id="1.10.10.1710">
    <property type="entry name" value="Deoxyribodipyrimidine photolyase-related"/>
    <property type="match status" value="1"/>
</dbReference>
<keyword evidence="2" id="KW-0456">Lyase</keyword>
<evidence type="ECO:0000313" key="2">
    <source>
        <dbReference type="EMBL" id="RJX50874.1"/>
    </source>
</evidence>
<dbReference type="InterPro" id="IPR052551">
    <property type="entry name" value="UV-DNA_repair_photolyase"/>
</dbReference>
<dbReference type="RefSeq" id="WP_120083701.1">
    <property type="nucleotide sequence ID" value="NZ_QMDW01000004.1"/>
</dbReference>
<dbReference type="AlphaFoldDB" id="A0A3A6Q7M7"/>
<gene>
    <name evidence="2" type="ORF">DP106_04605</name>
</gene>
<dbReference type="InterPro" id="IPR036134">
    <property type="entry name" value="Crypto/Photolyase_FAD-like_sf"/>
</dbReference>
<sequence>MHQPIVGDPPEYSLADTDVPWLLGTQLTTQSGPLARAPEGSQVLLIEAHDFAGRKPYHHHKLTLVFSAMRQFRDRLREAGYEVTYINADSFADGFAAFFDDHPDKRLVAMRSPSYGSERRFRDLIEDADGNVRFVDNELFVSTRQAFDEWANADPDDETPTFKHESMYRWLRRETGVLMDGDQPVGGEWNYDDENQEFPDDSWTAPPTPSPEPNDQTAETAAWVEETFETWGNASIEEFPWPVTRKQACEALARFIDERLGEFGQYQDAMRSDDWAMAHALLGSSINLGLLHPVEVIEAITDAYNSQEPPLNAVEGCIRQILGWREFMRHVYRHAMPALAEANQLDATESLPAFYWDGDTEMECLSQTVGDVHDRGYSHHIQRLMVLANFATLWGVEPSELNDWFHATYVDAYHWVTTPNVIEMGQYGHGVFATKPYVSSANYIDKMSDYCADCRYYKTKTTGEKACPFNALYWDFLDRNEEQLRSNHRMGLMYSHVDTKQESDEMAAIRDRVDELRTKAANKEL</sequence>
<dbReference type="Gene3D" id="1.10.579.10">
    <property type="entry name" value="DNA Cyclobutane Dipyrimidine Photolyase, subunit A, domain 3"/>
    <property type="match status" value="1"/>
</dbReference>
<proteinExistence type="predicted"/>
<keyword evidence="3" id="KW-1185">Reference proteome</keyword>
<dbReference type="OrthoDB" id="371734at2157"/>
<dbReference type="InterPro" id="IPR007357">
    <property type="entry name" value="PhrB-like"/>
</dbReference>
<feature type="compositionally biased region" description="Acidic residues" evidence="1">
    <location>
        <begin position="190"/>
        <end position="200"/>
    </location>
</feature>
<dbReference type="PANTHER" id="PTHR38657:SF1">
    <property type="entry name" value="SLR1343 PROTEIN"/>
    <property type="match status" value="1"/>
</dbReference>
<dbReference type="SUPFAM" id="SSF48173">
    <property type="entry name" value="Cryptochrome/photolyase FAD-binding domain"/>
    <property type="match status" value="1"/>
</dbReference>
<evidence type="ECO:0000256" key="1">
    <source>
        <dbReference type="SAM" id="MobiDB-lite"/>
    </source>
</evidence>
<dbReference type="Gene3D" id="3.40.50.620">
    <property type="entry name" value="HUPs"/>
    <property type="match status" value="1"/>
</dbReference>
<dbReference type="Proteomes" id="UP000281564">
    <property type="component" value="Unassembled WGS sequence"/>
</dbReference>